<feature type="domain" description="C2" evidence="1">
    <location>
        <begin position="1"/>
        <end position="109"/>
    </location>
</feature>
<dbReference type="AlphaFoldDB" id="R7QJD6"/>
<dbReference type="Gramene" id="CDF37571">
    <property type="protein sequence ID" value="CDF37571"/>
    <property type="gene ID" value="CHC_T00005716001"/>
</dbReference>
<dbReference type="KEGG" id="ccp:CHC_T00005716001"/>
<dbReference type="GO" id="GO:0005886">
    <property type="term" value="C:plasma membrane"/>
    <property type="evidence" value="ECO:0007669"/>
    <property type="project" value="TreeGrafter"/>
</dbReference>
<accession>R7QJD6</accession>
<dbReference type="PANTHER" id="PTHR10857:SF106">
    <property type="entry name" value="C2 DOMAIN-CONTAINING PROTEIN"/>
    <property type="match status" value="1"/>
</dbReference>
<proteinExistence type="predicted"/>
<sequence length="294" mass="33247">MQSSTFRFYHLKISAKRLPGRQLRLDPLAVVFVGGAGQWNEIGRTEKRLNEWNPSFAKSITLPGDNDNQRRAQVRVDFYNKEMTESRFLGTCEVNFYALIHAKGTSVELELNTPEPVKGSPRVFLTAQEGYNQPGADSSSLVNLSMQLMQTNYYGVSMRIYYEISRAGNGTWVPVHKSENIQIDEQGWGQFPANKISMQDLTMDEESCGLLFNLYRYRRLGSKKLLGCFQTSILELSRKSVGEFVQFTPNHKEGLLAADVQVLHTQKTGSTYDVSLKLVNVQWNATLLTEATVV</sequence>
<dbReference type="PROSITE" id="PS50004">
    <property type="entry name" value="C2"/>
    <property type="match status" value="1"/>
</dbReference>
<dbReference type="InterPro" id="IPR045052">
    <property type="entry name" value="Copine"/>
</dbReference>
<dbReference type="OrthoDB" id="1499at2759"/>
<dbReference type="EMBL" id="HG001850">
    <property type="protein sequence ID" value="CDF37571.1"/>
    <property type="molecule type" value="Genomic_DNA"/>
</dbReference>
<dbReference type="InterPro" id="IPR035892">
    <property type="entry name" value="C2_domain_sf"/>
</dbReference>
<protein>
    <recommendedName>
        <fullName evidence="1">C2 domain-containing protein</fullName>
    </recommendedName>
</protein>
<dbReference type="GeneID" id="17325153"/>
<keyword evidence="3" id="KW-1185">Reference proteome</keyword>
<dbReference type="Pfam" id="PF00168">
    <property type="entry name" value="C2"/>
    <property type="match status" value="1"/>
</dbReference>
<dbReference type="Proteomes" id="UP000012073">
    <property type="component" value="Unassembled WGS sequence"/>
</dbReference>
<gene>
    <name evidence="2" type="ORF">CHC_T00005716001</name>
</gene>
<dbReference type="Gene3D" id="2.60.40.150">
    <property type="entry name" value="C2 domain"/>
    <property type="match status" value="1"/>
</dbReference>
<organism evidence="2 3">
    <name type="scientific">Chondrus crispus</name>
    <name type="common">Carrageen Irish moss</name>
    <name type="synonym">Polymorpha crispa</name>
    <dbReference type="NCBI Taxonomy" id="2769"/>
    <lineage>
        <taxon>Eukaryota</taxon>
        <taxon>Rhodophyta</taxon>
        <taxon>Florideophyceae</taxon>
        <taxon>Rhodymeniophycidae</taxon>
        <taxon>Gigartinales</taxon>
        <taxon>Gigartinaceae</taxon>
        <taxon>Chondrus</taxon>
    </lineage>
</organism>
<dbReference type="GO" id="GO:0071277">
    <property type="term" value="P:cellular response to calcium ion"/>
    <property type="evidence" value="ECO:0007669"/>
    <property type="project" value="TreeGrafter"/>
</dbReference>
<reference evidence="3" key="1">
    <citation type="journal article" date="2013" name="Proc. Natl. Acad. Sci. U.S.A.">
        <title>Genome structure and metabolic features in the red seaweed Chondrus crispus shed light on evolution of the Archaeplastida.</title>
        <authorList>
            <person name="Collen J."/>
            <person name="Porcel B."/>
            <person name="Carre W."/>
            <person name="Ball S.G."/>
            <person name="Chaparro C."/>
            <person name="Tonon T."/>
            <person name="Barbeyron T."/>
            <person name="Michel G."/>
            <person name="Noel B."/>
            <person name="Valentin K."/>
            <person name="Elias M."/>
            <person name="Artiguenave F."/>
            <person name="Arun A."/>
            <person name="Aury J.M."/>
            <person name="Barbosa-Neto J.F."/>
            <person name="Bothwell J.H."/>
            <person name="Bouget F.Y."/>
            <person name="Brillet L."/>
            <person name="Cabello-Hurtado F."/>
            <person name="Capella-Gutierrez S."/>
            <person name="Charrier B."/>
            <person name="Cladiere L."/>
            <person name="Cock J.M."/>
            <person name="Coelho S.M."/>
            <person name="Colleoni C."/>
            <person name="Czjzek M."/>
            <person name="Da Silva C."/>
            <person name="Delage L."/>
            <person name="Denoeud F."/>
            <person name="Deschamps P."/>
            <person name="Dittami S.M."/>
            <person name="Gabaldon T."/>
            <person name="Gachon C.M."/>
            <person name="Groisillier A."/>
            <person name="Herve C."/>
            <person name="Jabbari K."/>
            <person name="Katinka M."/>
            <person name="Kloareg B."/>
            <person name="Kowalczyk N."/>
            <person name="Labadie K."/>
            <person name="Leblanc C."/>
            <person name="Lopez P.J."/>
            <person name="McLachlan D.H."/>
            <person name="Meslet-Cladiere L."/>
            <person name="Moustafa A."/>
            <person name="Nehr Z."/>
            <person name="Nyvall Collen P."/>
            <person name="Panaud O."/>
            <person name="Partensky F."/>
            <person name="Poulain J."/>
            <person name="Rensing S.A."/>
            <person name="Rousvoal S."/>
            <person name="Samson G."/>
            <person name="Symeonidi A."/>
            <person name="Weissenbach J."/>
            <person name="Zambounis A."/>
            <person name="Wincker P."/>
            <person name="Boyen C."/>
        </authorList>
    </citation>
    <scope>NUCLEOTIDE SEQUENCE [LARGE SCALE GENOMIC DNA]</scope>
    <source>
        <strain evidence="3">cv. Stackhouse</strain>
    </source>
</reference>
<dbReference type="RefSeq" id="XP_005717442.1">
    <property type="nucleotide sequence ID" value="XM_005717385.1"/>
</dbReference>
<dbReference type="PhylomeDB" id="R7QJD6"/>
<evidence type="ECO:0000313" key="2">
    <source>
        <dbReference type="EMBL" id="CDF37571.1"/>
    </source>
</evidence>
<name>R7QJD6_CHOCR</name>
<dbReference type="STRING" id="2769.R7QJD6"/>
<dbReference type="InterPro" id="IPR000008">
    <property type="entry name" value="C2_dom"/>
</dbReference>
<evidence type="ECO:0000313" key="3">
    <source>
        <dbReference type="Proteomes" id="UP000012073"/>
    </source>
</evidence>
<dbReference type="GO" id="GO:0005544">
    <property type="term" value="F:calcium-dependent phospholipid binding"/>
    <property type="evidence" value="ECO:0007669"/>
    <property type="project" value="InterPro"/>
</dbReference>
<dbReference type="PANTHER" id="PTHR10857">
    <property type="entry name" value="COPINE"/>
    <property type="match status" value="1"/>
</dbReference>
<dbReference type="SUPFAM" id="SSF49562">
    <property type="entry name" value="C2 domain (Calcium/lipid-binding domain, CaLB)"/>
    <property type="match status" value="1"/>
</dbReference>
<evidence type="ECO:0000259" key="1">
    <source>
        <dbReference type="PROSITE" id="PS50004"/>
    </source>
</evidence>